<evidence type="ECO:0000313" key="1">
    <source>
        <dbReference type="EMBL" id="SAM71877.1"/>
    </source>
</evidence>
<gene>
    <name evidence="1" type="ORF">CHUV0807_2388</name>
</gene>
<organism evidence="1 2">
    <name type="scientific">Cardiobacterium hominis</name>
    <dbReference type="NCBI Taxonomy" id="2718"/>
    <lineage>
        <taxon>Bacteria</taxon>
        <taxon>Pseudomonadati</taxon>
        <taxon>Pseudomonadota</taxon>
        <taxon>Gammaproteobacteria</taxon>
        <taxon>Cardiobacteriales</taxon>
        <taxon>Cardiobacteriaceae</taxon>
        <taxon>Cardiobacterium</taxon>
    </lineage>
</organism>
<proteinExistence type="predicted"/>
<protein>
    <submittedName>
        <fullName evidence="1">Uncharacterized protein</fullName>
    </submittedName>
</protein>
<dbReference type="AlphaFoldDB" id="A0A1C3H721"/>
<name>A0A1C3H721_9GAMM</name>
<evidence type="ECO:0000313" key="2">
    <source>
        <dbReference type="Proteomes" id="UP000190837"/>
    </source>
</evidence>
<dbReference type="EMBL" id="FKLO01000081">
    <property type="protein sequence ID" value="SAM71877.1"/>
    <property type="molecule type" value="Genomic_DNA"/>
</dbReference>
<accession>A0A1C3H721</accession>
<sequence length="57" mass="6761">MIYSKAYNFHVSYQNDFDLVDFEDMLNYFQHINCVVWAASVQFINEDDNGLIFGNPF</sequence>
<reference evidence="2" key="1">
    <citation type="submission" date="2016-04" db="EMBL/GenBank/DDBJ databases">
        <authorList>
            <person name="Tagini F."/>
        </authorList>
    </citation>
    <scope>NUCLEOTIDE SEQUENCE [LARGE SCALE GENOMIC DNA]</scope>
    <source>
        <strain evidence="2">CHUV0807</strain>
    </source>
</reference>
<dbReference type="Proteomes" id="UP000190837">
    <property type="component" value="Unassembled WGS sequence"/>
</dbReference>